<proteinExistence type="predicted"/>
<dbReference type="Proteomes" id="UP000011115">
    <property type="component" value="Unassembled WGS sequence"/>
</dbReference>
<keyword evidence="2" id="KW-1185">Reference proteome</keyword>
<dbReference type="Gramene" id="PGSC0003DMT400035558">
    <property type="protein sequence ID" value="PGSC0003DMT400035558"/>
    <property type="gene ID" value="PGSC0003DMG400013673"/>
</dbReference>
<reference evidence="2" key="1">
    <citation type="journal article" date="2011" name="Nature">
        <title>Genome sequence and analysis of the tuber crop potato.</title>
        <authorList>
            <consortium name="The Potato Genome Sequencing Consortium"/>
        </authorList>
    </citation>
    <scope>NUCLEOTIDE SEQUENCE [LARGE SCALE GENOMIC DNA]</scope>
    <source>
        <strain evidence="2">cv. DM1-3 516 R44</strain>
    </source>
</reference>
<dbReference type="HOGENOM" id="CLU_2547035_0_0_1"/>
<accession>M1B2G9</accession>
<dbReference type="InParanoid" id="M1B2G9"/>
<dbReference type="EnsemblPlants" id="PGSC0003DMT400035558">
    <property type="protein sequence ID" value="PGSC0003DMT400035558"/>
    <property type="gene ID" value="PGSC0003DMG400013673"/>
</dbReference>
<dbReference type="PaxDb" id="4113-PGSC0003DMT400035558"/>
<evidence type="ECO:0000313" key="2">
    <source>
        <dbReference type="Proteomes" id="UP000011115"/>
    </source>
</evidence>
<evidence type="ECO:0000313" key="1">
    <source>
        <dbReference type="EnsemblPlants" id="PGSC0003DMT400035558"/>
    </source>
</evidence>
<name>M1B2G9_SOLTU</name>
<reference evidence="1" key="2">
    <citation type="submission" date="2015-06" db="UniProtKB">
        <authorList>
            <consortium name="EnsemblPlants"/>
        </authorList>
    </citation>
    <scope>IDENTIFICATION</scope>
    <source>
        <strain evidence="1">DM1-3 516 R44</strain>
    </source>
</reference>
<dbReference type="AlphaFoldDB" id="M1B2G9"/>
<protein>
    <submittedName>
        <fullName evidence="1">Gag-pol polyprotein</fullName>
    </submittedName>
</protein>
<sequence>MTAQANREAIVLVNQNVGTMTTSVRDFTRMNYLECHGSKFEEDPKEFNDEVYKVLMIMGVTLVEYVELAAYQLKGVAQLGFNQ</sequence>
<organism evidence="1 2">
    <name type="scientific">Solanum tuberosum</name>
    <name type="common">Potato</name>
    <dbReference type="NCBI Taxonomy" id="4113"/>
    <lineage>
        <taxon>Eukaryota</taxon>
        <taxon>Viridiplantae</taxon>
        <taxon>Streptophyta</taxon>
        <taxon>Embryophyta</taxon>
        <taxon>Tracheophyta</taxon>
        <taxon>Spermatophyta</taxon>
        <taxon>Magnoliopsida</taxon>
        <taxon>eudicotyledons</taxon>
        <taxon>Gunneridae</taxon>
        <taxon>Pentapetalae</taxon>
        <taxon>asterids</taxon>
        <taxon>lamiids</taxon>
        <taxon>Solanales</taxon>
        <taxon>Solanaceae</taxon>
        <taxon>Solanoideae</taxon>
        <taxon>Solaneae</taxon>
        <taxon>Solanum</taxon>
    </lineage>
</organism>